<feature type="binding site" evidence="7 9">
    <location>
        <position position="214"/>
    </location>
    <ligand>
        <name>substrate</name>
    </ligand>
</feature>
<evidence type="ECO:0000256" key="10">
    <source>
        <dbReference type="RuleBase" id="RU000512"/>
    </source>
</evidence>
<dbReference type="InterPro" id="IPR018089">
    <property type="entry name" value="OMPdecase_AS"/>
</dbReference>
<proteinExistence type="inferred from homology"/>
<accession>A0A7C0WW84</accession>
<dbReference type="InterPro" id="IPR001754">
    <property type="entry name" value="OMPdeCOase_dom"/>
</dbReference>
<dbReference type="GO" id="GO:0005829">
    <property type="term" value="C:cytosol"/>
    <property type="evidence" value="ECO:0007669"/>
    <property type="project" value="TreeGrafter"/>
</dbReference>
<reference evidence="12" key="1">
    <citation type="journal article" date="2020" name="mSystems">
        <title>Genome- and Community-Level Interaction Insights into Carbon Utilization and Element Cycling Functions of Hydrothermarchaeota in Hydrothermal Sediment.</title>
        <authorList>
            <person name="Zhou Z."/>
            <person name="Liu Y."/>
            <person name="Xu W."/>
            <person name="Pan J."/>
            <person name="Luo Z.H."/>
            <person name="Li M."/>
        </authorList>
    </citation>
    <scope>NUCLEOTIDE SEQUENCE [LARGE SCALE GENOMIC DNA]</scope>
    <source>
        <strain evidence="12">HyVt-19</strain>
    </source>
</reference>
<evidence type="ECO:0000256" key="3">
    <source>
        <dbReference type="ARBA" id="ARBA00022793"/>
    </source>
</evidence>
<dbReference type="SUPFAM" id="SSF51366">
    <property type="entry name" value="Ribulose-phoshate binding barrel"/>
    <property type="match status" value="1"/>
</dbReference>
<comment type="similarity">
    <text evidence="7">Belongs to the OMP decarboxylase family. Type 1 subfamily.</text>
</comment>
<comment type="subunit">
    <text evidence="7">Homodimer.</text>
</comment>
<comment type="pathway">
    <text evidence="2 7 10">Pyrimidine metabolism; UMP biosynthesis via de novo pathway; UMP from orotate: step 2/2.</text>
</comment>
<dbReference type="CDD" id="cd04725">
    <property type="entry name" value="OMP_decarboxylase_like"/>
    <property type="match status" value="1"/>
</dbReference>
<dbReference type="InterPro" id="IPR013785">
    <property type="entry name" value="Aldolase_TIM"/>
</dbReference>
<dbReference type="PROSITE" id="PS00156">
    <property type="entry name" value="OMPDECASE"/>
    <property type="match status" value="1"/>
</dbReference>
<dbReference type="EC" id="4.1.1.23" evidence="7"/>
<dbReference type="NCBIfam" id="NF001273">
    <property type="entry name" value="PRK00230.1"/>
    <property type="match status" value="1"/>
</dbReference>
<dbReference type="GO" id="GO:0006207">
    <property type="term" value="P:'de novo' pyrimidine nucleobase biosynthetic process"/>
    <property type="evidence" value="ECO:0007669"/>
    <property type="project" value="InterPro"/>
</dbReference>
<comment type="catalytic activity">
    <reaction evidence="6 7 10">
        <text>orotidine 5'-phosphate + H(+) = UMP + CO2</text>
        <dbReference type="Rhea" id="RHEA:11596"/>
        <dbReference type="ChEBI" id="CHEBI:15378"/>
        <dbReference type="ChEBI" id="CHEBI:16526"/>
        <dbReference type="ChEBI" id="CHEBI:57538"/>
        <dbReference type="ChEBI" id="CHEBI:57865"/>
        <dbReference type="EC" id="4.1.1.23"/>
    </reaction>
</comment>
<evidence type="ECO:0000256" key="2">
    <source>
        <dbReference type="ARBA" id="ARBA00004861"/>
    </source>
</evidence>
<dbReference type="PANTHER" id="PTHR32119:SF2">
    <property type="entry name" value="OROTIDINE 5'-PHOSPHATE DECARBOXYLASE"/>
    <property type="match status" value="1"/>
</dbReference>
<feature type="active site" description="Proton donor" evidence="7">
    <location>
        <position position="67"/>
    </location>
</feature>
<evidence type="ECO:0000256" key="4">
    <source>
        <dbReference type="ARBA" id="ARBA00022975"/>
    </source>
</evidence>
<dbReference type="Gene3D" id="3.20.20.70">
    <property type="entry name" value="Aldolase class I"/>
    <property type="match status" value="1"/>
</dbReference>
<comment type="caution">
    <text evidence="12">The sequence shown here is derived from an EMBL/GenBank/DDBJ whole genome shotgun (WGS) entry which is preliminary data.</text>
</comment>
<feature type="active site" description="For OMPdecase activity" evidence="8">
    <location>
        <position position="67"/>
    </location>
</feature>
<gene>
    <name evidence="7" type="primary">pyrF</name>
    <name evidence="12" type="ORF">ENG14_07160</name>
</gene>
<feature type="binding site" evidence="7 9">
    <location>
        <position position="38"/>
    </location>
    <ligand>
        <name>substrate</name>
    </ligand>
</feature>
<dbReference type="AlphaFoldDB" id="A0A7C0WW84"/>
<dbReference type="SMART" id="SM00934">
    <property type="entry name" value="OMPdecase"/>
    <property type="match status" value="1"/>
</dbReference>
<name>A0A7C0WW84_9BACT</name>
<dbReference type="UniPathway" id="UPA00070">
    <property type="reaction ID" value="UER00120"/>
</dbReference>
<dbReference type="InterPro" id="IPR014732">
    <property type="entry name" value="OMPdecase"/>
</dbReference>
<organism evidence="12">
    <name type="scientific">Thermodesulforhabdus norvegica</name>
    <dbReference type="NCBI Taxonomy" id="39841"/>
    <lineage>
        <taxon>Bacteria</taxon>
        <taxon>Pseudomonadati</taxon>
        <taxon>Thermodesulfobacteriota</taxon>
        <taxon>Syntrophobacteria</taxon>
        <taxon>Syntrophobacterales</taxon>
        <taxon>Thermodesulforhabdaceae</taxon>
        <taxon>Thermodesulforhabdus</taxon>
    </lineage>
</organism>
<evidence type="ECO:0000256" key="5">
    <source>
        <dbReference type="ARBA" id="ARBA00023239"/>
    </source>
</evidence>
<feature type="binding site" evidence="7 9">
    <location>
        <position position="181"/>
    </location>
    <ligand>
        <name>substrate</name>
    </ligand>
</feature>
<dbReference type="NCBIfam" id="TIGR01740">
    <property type="entry name" value="pyrF"/>
    <property type="match status" value="1"/>
</dbReference>
<comment type="function">
    <text evidence="1 7">Catalyzes the decarboxylation of orotidine 5'-monophosphate (OMP) to uridine 5'-monophosphate (UMP).</text>
</comment>
<protein>
    <recommendedName>
        <fullName evidence="7">Orotidine 5'-phosphate decarboxylase</fullName>
        <ecNumber evidence="7">4.1.1.23</ecNumber>
    </recommendedName>
    <alternativeName>
        <fullName evidence="7">OMP decarboxylase</fullName>
        <shortName evidence="7">OMPDCase</shortName>
        <shortName evidence="7">OMPdecase</shortName>
    </alternativeName>
</protein>
<dbReference type="Pfam" id="PF00215">
    <property type="entry name" value="OMPdecase"/>
    <property type="match status" value="1"/>
</dbReference>
<evidence type="ECO:0000259" key="11">
    <source>
        <dbReference type="SMART" id="SM00934"/>
    </source>
</evidence>
<keyword evidence="4 7" id="KW-0665">Pyrimidine biosynthesis</keyword>
<keyword evidence="3 7" id="KW-0210">Decarboxylase</keyword>
<evidence type="ECO:0000256" key="8">
    <source>
        <dbReference type="PIRSR" id="PIRSR614732-1"/>
    </source>
</evidence>
<dbReference type="InterPro" id="IPR011060">
    <property type="entry name" value="RibuloseP-bd_barrel"/>
</dbReference>
<dbReference type="InterPro" id="IPR047596">
    <property type="entry name" value="OMPdecase_bac"/>
</dbReference>
<feature type="active site" description="For OMPdecase activity" evidence="8">
    <location>
        <position position="65"/>
    </location>
</feature>
<feature type="binding site" evidence="7 9">
    <location>
        <position position="213"/>
    </location>
    <ligand>
        <name>substrate</name>
    </ligand>
</feature>
<dbReference type="EMBL" id="DQZW01000339">
    <property type="protein sequence ID" value="HDL90666.1"/>
    <property type="molecule type" value="Genomic_DNA"/>
</dbReference>
<dbReference type="PANTHER" id="PTHR32119">
    <property type="entry name" value="OROTIDINE 5'-PHOSPHATE DECARBOXYLASE"/>
    <property type="match status" value="1"/>
</dbReference>
<dbReference type="GO" id="GO:0044205">
    <property type="term" value="P:'de novo' UMP biosynthetic process"/>
    <property type="evidence" value="ECO:0007669"/>
    <property type="project" value="UniProtKB-UniRule"/>
</dbReference>
<evidence type="ECO:0000256" key="1">
    <source>
        <dbReference type="ARBA" id="ARBA00002356"/>
    </source>
</evidence>
<feature type="binding site" evidence="7 9">
    <location>
        <position position="118"/>
    </location>
    <ligand>
        <name>substrate</name>
    </ligand>
</feature>
<feature type="active site" description="For OMPdecase activity" evidence="8">
    <location>
        <position position="70"/>
    </location>
</feature>
<feature type="binding site" evidence="7 9">
    <location>
        <position position="193"/>
    </location>
    <ligand>
        <name>substrate</name>
    </ligand>
</feature>
<evidence type="ECO:0000256" key="9">
    <source>
        <dbReference type="PIRSR" id="PIRSR614732-2"/>
    </source>
</evidence>
<feature type="binding site" evidence="7">
    <location>
        <begin position="65"/>
        <end position="74"/>
    </location>
    <ligand>
        <name>substrate</name>
    </ligand>
</feature>
<feature type="binding site" evidence="7 9">
    <location>
        <position position="16"/>
    </location>
    <ligand>
        <name>substrate</name>
    </ligand>
</feature>
<dbReference type="Proteomes" id="UP000886355">
    <property type="component" value="Unassembled WGS sequence"/>
</dbReference>
<sequence length="238" mass="26611">MKKNIPLEDRIIFALDIPTVDEAKEWVKRLDNVIRFYKVGLQLFLSGWFHIVDWIVDRGNKVMLDLKFFDVPNTVARAVEQLHGRGVYFATIHGNDSIIRAAVENKGDVRLLAVTVLTAFDDNDVRDMLGNRSIMVKDVVYSRVRRAIKLGCDGIVSSGLEVPQLRREFGNSFIVVTPGVRPGREKVMAGDDQKRIVTPGEAISNGADYIVVGRPIRAARDPLAVVLEMQQEIAEVVG</sequence>
<dbReference type="GO" id="GO:0004590">
    <property type="term" value="F:orotidine-5'-phosphate decarboxylase activity"/>
    <property type="evidence" value="ECO:0007669"/>
    <property type="project" value="UniProtKB-UniRule"/>
</dbReference>
<evidence type="ECO:0000313" key="12">
    <source>
        <dbReference type="EMBL" id="HDL90666.1"/>
    </source>
</evidence>
<evidence type="ECO:0000256" key="7">
    <source>
        <dbReference type="HAMAP-Rule" id="MF_01200"/>
    </source>
</evidence>
<evidence type="ECO:0000256" key="6">
    <source>
        <dbReference type="ARBA" id="ARBA00049157"/>
    </source>
</evidence>
<keyword evidence="5 7" id="KW-0456">Lyase</keyword>
<feature type="domain" description="Orotidine 5'-phosphate decarboxylase" evidence="11">
    <location>
        <begin position="10"/>
        <end position="229"/>
    </location>
</feature>
<dbReference type="HAMAP" id="MF_01200_B">
    <property type="entry name" value="OMPdecase_type1_B"/>
    <property type="match status" value="1"/>
</dbReference>